<evidence type="ECO:0000313" key="4">
    <source>
        <dbReference type="EMBL" id="SOB58148.1"/>
    </source>
</evidence>
<feature type="signal peptide" evidence="3">
    <location>
        <begin position="1"/>
        <end position="20"/>
    </location>
</feature>
<accession>A0A2C8F6Y5</accession>
<feature type="compositionally biased region" description="Basic residues" evidence="2">
    <location>
        <begin position="135"/>
        <end position="156"/>
    </location>
</feature>
<proteinExistence type="predicted"/>
<keyword evidence="5" id="KW-1185">Reference proteome</keyword>
<dbReference type="EMBL" id="LT907975">
    <property type="protein sequence ID" value="SOB58148.1"/>
    <property type="molecule type" value="Genomic_DNA"/>
</dbReference>
<dbReference type="KEGG" id="pprf:DPRO_1261"/>
<reference evidence="5" key="1">
    <citation type="submission" date="2017-09" db="EMBL/GenBank/DDBJ databases">
        <authorList>
            <person name="Regsiter A."/>
            <person name="William W."/>
        </authorList>
    </citation>
    <scope>NUCLEOTIDE SEQUENCE [LARGE SCALE GENOMIC DNA]</scope>
    <source>
        <strain evidence="5">500-1</strain>
    </source>
</reference>
<dbReference type="RefSeq" id="WP_097011271.1">
    <property type="nucleotide sequence ID" value="NZ_LT907975.1"/>
</dbReference>
<protein>
    <submittedName>
        <fullName evidence="4">Uncharacterized protein</fullName>
    </submittedName>
</protein>
<dbReference type="Proteomes" id="UP000219215">
    <property type="component" value="Chromosome DPRO"/>
</dbReference>
<organism evidence="4 5">
    <name type="scientific">Pseudodesulfovibrio profundus</name>
    <dbReference type="NCBI Taxonomy" id="57320"/>
    <lineage>
        <taxon>Bacteria</taxon>
        <taxon>Pseudomonadati</taxon>
        <taxon>Thermodesulfobacteriota</taxon>
        <taxon>Desulfovibrionia</taxon>
        <taxon>Desulfovibrionales</taxon>
        <taxon>Desulfovibrionaceae</taxon>
    </lineage>
</organism>
<name>A0A2C8F6Y5_9BACT</name>
<keyword evidence="3" id="KW-0732">Signal</keyword>
<feature type="chain" id="PRO_5013356239" evidence="3">
    <location>
        <begin position="21"/>
        <end position="156"/>
    </location>
</feature>
<feature type="region of interest" description="Disordered" evidence="2">
    <location>
        <begin position="127"/>
        <end position="156"/>
    </location>
</feature>
<dbReference type="AlphaFoldDB" id="A0A2C8F6Y5"/>
<evidence type="ECO:0000256" key="3">
    <source>
        <dbReference type="SAM" id="SignalP"/>
    </source>
</evidence>
<feature type="coiled-coil region" evidence="1">
    <location>
        <begin position="61"/>
        <end position="95"/>
    </location>
</feature>
<dbReference type="OrthoDB" id="5461426at2"/>
<evidence type="ECO:0000256" key="1">
    <source>
        <dbReference type="SAM" id="Coils"/>
    </source>
</evidence>
<evidence type="ECO:0000313" key="5">
    <source>
        <dbReference type="Proteomes" id="UP000219215"/>
    </source>
</evidence>
<gene>
    <name evidence="4" type="ORF">DPRO_1261</name>
</gene>
<keyword evidence="1" id="KW-0175">Coiled coil</keyword>
<sequence>MKRLFYSLAITLLLPAIAYAQDPRTAQDELISLVGEAIVQETTQASEEVRKAKEVLDVILRNGTQAEQEQARDRVEEAETRYRRSQEKLDTARLDAFARECGTSRAQIQSMRDSGMGWGRIAKECGVHPSVAGKGKGKGKGKNKNKNKNKGKGKNK</sequence>
<evidence type="ECO:0000256" key="2">
    <source>
        <dbReference type="SAM" id="MobiDB-lite"/>
    </source>
</evidence>